<evidence type="ECO:0000313" key="9">
    <source>
        <dbReference type="Proteomes" id="UP000000492"/>
    </source>
</evidence>
<dbReference type="EMBL" id="CP002857">
    <property type="protein sequence ID" value="AEI09617.1"/>
    <property type="molecule type" value="Genomic_DNA"/>
</dbReference>
<dbReference type="eggNOG" id="COG5416">
    <property type="taxonomic scope" value="Bacteria"/>
</dbReference>
<keyword evidence="4 6" id="KW-0472">Membrane</keyword>
<evidence type="ECO:0000256" key="1">
    <source>
        <dbReference type="ARBA" id="ARBA00022475"/>
    </source>
</evidence>
<evidence type="ECO:0000256" key="5">
    <source>
        <dbReference type="SAM" id="MobiDB-lite"/>
    </source>
</evidence>
<feature type="domain" description="Lipopolysaccharide assembly protein A" evidence="7">
    <location>
        <begin position="83"/>
        <end position="133"/>
    </location>
</feature>
<dbReference type="OrthoDB" id="4427099at2"/>
<feature type="transmembrane region" description="Helical" evidence="6">
    <location>
        <begin position="101"/>
        <end position="125"/>
    </location>
</feature>
<gene>
    <name evidence="8" type="ordered locus">CRES_1262</name>
</gene>
<dbReference type="KEGG" id="crd:CRES_1262"/>
<accession>F8DYA7</accession>
<dbReference type="HOGENOM" id="CLU_134414_1_1_11"/>
<organism evidence="8 9">
    <name type="scientific">Corynebacterium resistens (strain DSM 45100 / JCM 12819 / GTC 2026 / SICGH 158)</name>
    <dbReference type="NCBI Taxonomy" id="662755"/>
    <lineage>
        <taxon>Bacteria</taxon>
        <taxon>Bacillati</taxon>
        <taxon>Actinomycetota</taxon>
        <taxon>Actinomycetes</taxon>
        <taxon>Mycobacteriales</taxon>
        <taxon>Corynebacteriaceae</taxon>
        <taxon>Corynebacterium</taxon>
    </lineage>
</organism>
<name>F8DYA7_CORRG</name>
<dbReference type="Pfam" id="PF06305">
    <property type="entry name" value="LapA_dom"/>
    <property type="match status" value="1"/>
</dbReference>
<feature type="region of interest" description="Disordered" evidence="5">
    <location>
        <begin position="1"/>
        <end position="58"/>
    </location>
</feature>
<keyword evidence="9" id="KW-1185">Reference proteome</keyword>
<dbReference type="Proteomes" id="UP000000492">
    <property type="component" value="Chromosome"/>
</dbReference>
<evidence type="ECO:0000313" key="8">
    <source>
        <dbReference type="EMBL" id="AEI09617.1"/>
    </source>
</evidence>
<keyword evidence="3 6" id="KW-1133">Transmembrane helix</keyword>
<proteinExistence type="predicted"/>
<evidence type="ECO:0000256" key="4">
    <source>
        <dbReference type="ARBA" id="ARBA00023136"/>
    </source>
</evidence>
<evidence type="ECO:0000256" key="6">
    <source>
        <dbReference type="SAM" id="Phobius"/>
    </source>
</evidence>
<keyword evidence="2 6" id="KW-0812">Transmembrane</keyword>
<reference evidence="8 9" key="1">
    <citation type="journal article" date="2012" name="BMC Genomics">
        <title>Complete genome sequence, lifestyle, and multi-drug resistance of the human pathogen Corynebacterium resistens DSM 45100 isolated from blood samples of a leukemia patient.</title>
        <authorList>
            <person name="Schroder J."/>
            <person name="Maus I."/>
            <person name="Meyer K."/>
            <person name="Wordemann S."/>
            <person name="Blom J."/>
            <person name="Jaenicke S."/>
            <person name="Schneider J."/>
            <person name="Trost E."/>
            <person name="Tauch A."/>
        </authorList>
    </citation>
    <scope>NUCLEOTIDE SEQUENCE [LARGE SCALE GENOMIC DNA]</scope>
    <source>
        <strain evidence="9">DSM 45100 / JCM 12819 / CCUG 50093 / GTC 2026 / SICGH 158</strain>
    </source>
</reference>
<dbReference type="InterPro" id="IPR010445">
    <property type="entry name" value="LapA_dom"/>
</dbReference>
<sequence>MSNRTSPMDEPQSYGSYTENAYSNNPYSESAGAPERTHAGSTTVNTVDSDRERKVKGSAAGGTWIGLIIGVLLLIVLLTFILQNQEKFDLHVFGWVLQLPIGVGMLLSAILGALIMALVGGVRILQLRRQVKRT</sequence>
<protein>
    <recommendedName>
        <fullName evidence="7">Lipopolysaccharide assembly protein A domain-containing protein</fullName>
    </recommendedName>
</protein>
<evidence type="ECO:0000259" key="7">
    <source>
        <dbReference type="Pfam" id="PF06305"/>
    </source>
</evidence>
<keyword evidence="1" id="KW-1003">Cell membrane</keyword>
<dbReference type="AlphaFoldDB" id="F8DYA7"/>
<evidence type="ECO:0000256" key="2">
    <source>
        <dbReference type="ARBA" id="ARBA00022692"/>
    </source>
</evidence>
<evidence type="ECO:0000256" key="3">
    <source>
        <dbReference type="ARBA" id="ARBA00022989"/>
    </source>
</evidence>
<dbReference type="GO" id="GO:0005886">
    <property type="term" value="C:plasma membrane"/>
    <property type="evidence" value="ECO:0007669"/>
    <property type="project" value="InterPro"/>
</dbReference>
<dbReference type="STRING" id="662755.CRES_1262"/>
<feature type="compositionally biased region" description="Polar residues" evidence="5">
    <location>
        <begin position="13"/>
        <end position="28"/>
    </location>
</feature>
<feature type="transmembrane region" description="Helical" evidence="6">
    <location>
        <begin position="61"/>
        <end position="81"/>
    </location>
</feature>